<dbReference type="EMBL" id="CAJOBI010171695">
    <property type="protein sequence ID" value="CAF4891678.1"/>
    <property type="molecule type" value="Genomic_DNA"/>
</dbReference>
<dbReference type="AlphaFoldDB" id="A0A8S3CG47"/>
<comment type="caution">
    <text evidence="1">The sequence shown here is derived from an EMBL/GenBank/DDBJ whole genome shotgun (WGS) entry which is preliminary data.</text>
</comment>
<protein>
    <submittedName>
        <fullName evidence="1">Uncharacterized protein</fullName>
    </submittedName>
</protein>
<accession>A0A8S3CG47</accession>
<organism evidence="1 2">
    <name type="scientific">Rotaria magnacalcarata</name>
    <dbReference type="NCBI Taxonomy" id="392030"/>
    <lineage>
        <taxon>Eukaryota</taxon>
        <taxon>Metazoa</taxon>
        <taxon>Spiralia</taxon>
        <taxon>Gnathifera</taxon>
        <taxon>Rotifera</taxon>
        <taxon>Eurotatoria</taxon>
        <taxon>Bdelloidea</taxon>
        <taxon>Philodinida</taxon>
        <taxon>Philodinidae</taxon>
        <taxon>Rotaria</taxon>
    </lineage>
</organism>
<evidence type="ECO:0000313" key="2">
    <source>
        <dbReference type="Proteomes" id="UP000676336"/>
    </source>
</evidence>
<evidence type="ECO:0000313" key="1">
    <source>
        <dbReference type="EMBL" id="CAF4891678.1"/>
    </source>
</evidence>
<dbReference type="Proteomes" id="UP000676336">
    <property type="component" value="Unassembled WGS sequence"/>
</dbReference>
<gene>
    <name evidence="1" type="ORF">SMN809_LOCUS51302</name>
</gene>
<sequence>MGLYLKEGLYQLSDCLLNDGQLIIEQNTTFYIQIKYEKSI</sequence>
<name>A0A8S3CG47_9BILA</name>
<feature type="non-terminal residue" evidence="1">
    <location>
        <position position="40"/>
    </location>
</feature>
<proteinExistence type="predicted"/>
<reference evidence="1" key="1">
    <citation type="submission" date="2021-02" db="EMBL/GenBank/DDBJ databases">
        <authorList>
            <person name="Nowell W R."/>
        </authorList>
    </citation>
    <scope>NUCLEOTIDE SEQUENCE</scope>
</reference>